<accession>A0A699YGY6</accession>
<evidence type="ECO:0000313" key="2">
    <source>
        <dbReference type="EMBL" id="GFH09427.1"/>
    </source>
</evidence>
<name>A0A699YGY6_HAELA</name>
<feature type="non-terminal residue" evidence="2">
    <location>
        <position position="167"/>
    </location>
</feature>
<reference evidence="2 3" key="1">
    <citation type="submission" date="2020-02" db="EMBL/GenBank/DDBJ databases">
        <title>Draft genome sequence of Haematococcus lacustris strain NIES-144.</title>
        <authorList>
            <person name="Morimoto D."/>
            <person name="Nakagawa S."/>
            <person name="Yoshida T."/>
            <person name="Sawayama S."/>
        </authorList>
    </citation>
    <scope>NUCLEOTIDE SEQUENCE [LARGE SCALE GENOMIC DNA]</scope>
    <source>
        <strain evidence="2 3">NIES-144</strain>
    </source>
</reference>
<keyword evidence="3" id="KW-1185">Reference proteome</keyword>
<protein>
    <submittedName>
        <fullName evidence="2">Uncharacterized protein</fullName>
    </submittedName>
</protein>
<proteinExistence type="predicted"/>
<comment type="caution">
    <text evidence="2">The sequence shown here is derived from an EMBL/GenBank/DDBJ whole genome shotgun (WGS) entry which is preliminary data.</text>
</comment>
<evidence type="ECO:0000256" key="1">
    <source>
        <dbReference type="SAM" id="Coils"/>
    </source>
</evidence>
<gene>
    <name evidence="2" type="ORF">HaLaN_04565</name>
</gene>
<organism evidence="2 3">
    <name type="scientific">Haematococcus lacustris</name>
    <name type="common">Green alga</name>
    <name type="synonym">Haematococcus pluvialis</name>
    <dbReference type="NCBI Taxonomy" id="44745"/>
    <lineage>
        <taxon>Eukaryota</taxon>
        <taxon>Viridiplantae</taxon>
        <taxon>Chlorophyta</taxon>
        <taxon>core chlorophytes</taxon>
        <taxon>Chlorophyceae</taxon>
        <taxon>CS clade</taxon>
        <taxon>Chlamydomonadales</taxon>
        <taxon>Haematococcaceae</taxon>
        <taxon>Haematococcus</taxon>
    </lineage>
</organism>
<keyword evidence="1" id="KW-0175">Coiled coil</keyword>
<dbReference type="AlphaFoldDB" id="A0A699YGY6"/>
<evidence type="ECO:0000313" key="3">
    <source>
        <dbReference type="Proteomes" id="UP000485058"/>
    </source>
</evidence>
<sequence length="167" mass="18681">MATILEVKAKIEGLRVEIEGLEEKVERLEQSYPADEQPAGLAVELEQYRDDINTLLGELVELLKYKNILLAKEPAYNLLHWGYNSVATSSTSHGSHKRLYYGDCELVKLPLAQFCPIVKAKMRDVTSGVTMPARVAMHMRNSAADIEAEMDGTVNPLTGEEELDARY</sequence>
<dbReference type="Proteomes" id="UP000485058">
    <property type="component" value="Unassembled WGS sequence"/>
</dbReference>
<dbReference type="EMBL" id="BLLF01000233">
    <property type="protein sequence ID" value="GFH09427.1"/>
    <property type="molecule type" value="Genomic_DNA"/>
</dbReference>
<feature type="coiled-coil region" evidence="1">
    <location>
        <begin position="4"/>
        <end position="31"/>
    </location>
</feature>